<evidence type="ECO:0000256" key="7">
    <source>
        <dbReference type="ARBA" id="ARBA00023159"/>
    </source>
</evidence>
<dbReference type="Pfam" id="PF11413">
    <property type="entry name" value="HIF-1"/>
    <property type="match status" value="1"/>
</dbReference>
<feature type="domain" description="PAS" evidence="12">
    <location>
        <begin position="188"/>
        <end position="234"/>
    </location>
</feature>
<keyword evidence="6" id="KW-0238">DNA-binding</keyword>
<dbReference type="Pfam" id="PF14598">
    <property type="entry name" value="PAS_11"/>
    <property type="match status" value="1"/>
</dbReference>
<dbReference type="GO" id="GO:0005634">
    <property type="term" value="C:nucleus"/>
    <property type="evidence" value="ECO:0007669"/>
    <property type="project" value="UniProtKB-SubCell"/>
</dbReference>
<dbReference type="SMART" id="SM00086">
    <property type="entry name" value="PAC"/>
    <property type="match status" value="1"/>
</dbReference>
<evidence type="ECO:0000256" key="2">
    <source>
        <dbReference type="ARBA" id="ARBA00014446"/>
    </source>
</evidence>
<feature type="region of interest" description="Disordered" evidence="11">
    <location>
        <begin position="425"/>
        <end position="467"/>
    </location>
</feature>
<dbReference type="SMART" id="SM00353">
    <property type="entry name" value="HLH"/>
    <property type="match status" value="1"/>
</dbReference>
<keyword evidence="9" id="KW-0539">Nucleus</keyword>
<evidence type="ECO:0000256" key="9">
    <source>
        <dbReference type="ARBA" id="ARBA00023242"/>
    </source>
</evidence>
<evidence type="ECO:0000259" key="13">
    <source>
        <dbReference type="PROSITE" id="PS50888"/>
    </source>
</evidence>
<evidence type="ECO:0000259" key="12">
    <source>
        <dbReference type="PROSITE" id="PS50112"/>
    </source>
</evidence>
<comment type="caution">
    <text evidence="14">The sequence shown here is derived from an EMBL/GenBank/DDBJ whole genome shotgun (WGS) entry which is preliminary data.</text>
</comment>
<sequence length="1050" mass="118274">MGIREGILRLEGVLEGQSCERRKARCRDAARCRRVKESEVFNQLASQLPLHHSITESLDKASIIRLTLSYLHLRSALNTVMMGEQSDLDIQWSASCLKAIDGFLMILSQDGDVVYTSETVGKCLGISQVLHCSGQIRVECTQNNMCDESSTPVSYLVLICEPIPHPDNIEVLLDSRTFLSKHTLDMHFSYCDERITQLLGYDPEDLLQRSVYEFYHVLDSDSLNKTYHSLFVKGQACTGQYRMLVKGGGFVWVETQATIIYNSKNSQPQCIICLNYVLSGVEEPELVLSLSQSAIKQENEDECVLEKETRSLEKLPQLNEEGKEEKMGPQTDADIMLEYTNMGTEMSVLGDAPLYNDVMLPSTSVLSPFSPTTDPPCATLPPLEDFTSCSDAISSGPNAAEVDEDLELEMLAPYISMDNDHQLHTHTEGQKNLDSVQKKTRTDTNRVDACQREKPDGCQPGQKRKSDTLSLSLATGLVVTDSPQVKRSKVTMLEACPPASMPETLTILLLPSGSHDFGLRSATLHSKTSSLSVMSEIKNFTVTCLDLETFLSAKVKLRQEGFLDSNVKTGLDFAIQTLENFPASKRRDVSLTLESERQLVRFTSGNPVLLYVVRLGQKGPELHQKIPVGSHLVPSCISDAHFAGHCCRDEVESCIDQARRVLSSEIQANPSYQSELELRIVCGELRMTYTTQQPRRSLFVRPHRRVHFGKTLNLEKLLETKTRLERSGEMTDGLQACFQQLLINYGQFQEENIRVVLQSDGQLMELVCGRHDYHSTQHFIFTDAQNQAHSHRVQDMELWEYELFEVNPDTEGILSVKKELEKTACKDTVLLSNLDFSESIFRTNPLSQAVILEVKGQWQCLRIGKSSEVVYIVSSENGNPRIDCCIYDGTDEIQGIKSIYFSVHSCQDEIKSCFTAAEDAMKSKLQAFKITCNRFSFTYTTVALPDEITTIQTKCRFNLGSNMTVEALLERKCWMQREKSDSNELIACLDFLIQKYLTVPSAPKYNCSFILQGNKEMVEIISKWSNYELMKQYIVIQEGCSKVSIYPPLE</sequence>
<feature type="domain" description="BHLH" evidence="13">
    <location>
        <begin position="21"/>
        <end position="74"/>
    </location>
</feature>
<dbReference type="EMBL" id="VCAZ01000114">
    <property type="protein sequence ID" value="TST98535.1"/>
    <property type="molecule type" value="Genomic_DNA"/>
</dbReference>
<feature type="compositionally biased region" description="Basic and acidic residues" evidence="11">
    <location>
        <begin position="425"/>
        <end position="456"/>
    </location>
</feature>
<evidence type="ECO:0000256" key="1">
    <source>
        <dbReference type="ARBA" id="ARBA00004123"/>
    </source>
</evidence>
<dbReference type="GO" id="GO:0000981">
    <property type="term" value="F:DNA-binding transcription factor activity, RNA polymerase II-specific"/>
    <property type="evidence" value="ECO:0007669"/>
    <property type="project" value="TreeGrafter"/>
</dbReference>
<dbReference type="OrthoDB" id="6021714at2759"/>
<evidence type="ECO:0000313" key="14">
    <source>
        <dbReference type="EMBL" id="TST98535.1"/>
    </source>
</evidence>
<organism evidence="14 15">
    <name type="scientific">Bagarius yarrelli</name>
    <name type="common">Goonch</name>
    <name type="synonym">Bagrus yarrelli</name>
    <dbReference type="NCBI Taxonomy" id="175774"/>
    <lineage>
        <taxon>Eukaryota</taxon>
        <taxon>Metazoa</taxon>
        <taxon>Chordata</taxon>
        <taxon>Craniata</taxon>
        <taxon>Vertebrata</taxon>
        <taxon>Euteleostomi</taxon>
        <taxon>Actinopterygii</taxon>
        <taxon>Neopterygii</taxon>
        <taxon>Teleostei</taxon>
        <taxon>Ostariophysi</taxon>
        <taxon>Siluriformes</taxon>
        <taxon>Sisoridae</taxon>
        <taxon>Sisorinae</taxon>
        <taxon>Bagarius</taxon>
    </lineage>
</organism>
<dbReference type="SMART" id="SM00091">
    <property type="entry name" value="PAS"/>
    <property type="match status" value="1"/>
</dbReference>
<dbReference type="PANTHER" id="PTHR23043">
    <property type="entry name" value="HYPOXIA-INDUCIBLE FACTOR 1 ALPHA"/>
    <property type="match status" value="1"/>
</dbReference>
<dbReference type="PROSITE" id="PS50888">
    <property type="entry name" value="BHLH"/>
    <property type="match status" value="1"/>
</dbReference>
<dbReference type="Proteomes" id="UP000319801">
    <property type="component" value="Unassembled WGS sequence"/>
</dbReference>
<keyword evidence="15" id="KW-1185">Reference proteome</keyword>
<evidence type="ECO:0000256" key="10">
    <source>
        <dbReference type="ARBA" id="ARBA00023278"/>
    </source>
</evidence>
<dbReference type="InterPro" id="IPR035965">
    <property type="entry name" value="PAS-like_dom_sf"/>
</dbReference>
<evidence type="ECO:0000256" key="4">
    <source>
        <dbReference type="ARBA" id="ARBA00022843"/>
    </source>
</evidence>
<keyword evidence="4" id="KW-0832">Ubl conjugation</keyword>
<gene>
    <name evidence="14" type="ORF">Baya_12614</name>
</gene>
<comment type="subcellular location">
    <subcellularLocation>
        <location evidence="1">Nucleus</location>
    </subcellularLocation>
</comment>
<keyword evidence="8" id="KW-0804">Transcription</keyword>
<name>A0A556V408_BAGYA</name>
<evidence type="ECO:0000256" key="11">
    <source>
        <dbReference type="SAM" id="MobiDB-lite"/>
    </source>
</evidence>
<keyword evidence="7" id="KW-0010">Activator</keyword>
<protein>
    <recommendedName>
        <fullName evidence="2">Hypoxia-inducible factor 1-alpha</fullName>
    </recommendedName>
</protein>
<dbReference type="PROSITE" id="PS50112">
    <property type="entry name" value="PAS"/>
    <property type="match status" value="1"/>
</dbReference>
<dbReference type="InterPro" id="IPR011598">
    <property type="entry name" value="bHLH_dom"/>
</dbReference>
<dbReference type="InterPro" id="IPR021537">
    <property type="entry name" value="HIF_alpha-like"/>
</dbReference>
<dbReference type="InterPro" id="IPR036638">
    <property type="entry name" value="HLH_DNA-bd_sf"/>
</dbReference>
<proteinExistence type="predicted"/>
<evidence type="ECO:0000256" key="8">
    <source>
        <dbReference type="ARBA" id="ARBA00023163"/>
    </source>
</evidence>
<keyword evidence="5" id="KW-0805">Transcription regulation</keyword>
<dbReference type="FunFam" id="3.30.450.20:FF:000015">
    <property type="entry name" value="Hypoxia-inducible factor 1-alpha isoform 1"/>
    <property type="match status" value="1"/>
</dbReference>
<evidence type="ECO:0000256" key="5">
    <source>
        <dbReference type="ARBA" id="ARBA00023015"/>
    </source>
</evidence>
<dbReference type="GO" id="GO:0046983">
    <property type="term" value="F:protein dimerization activity"/>
    <property type="evidence" value="ECO:0007669"/>
    <property type="project" value="InterPro"/>
</dbReference>
<dbReference type="GO" id="GO:0048513">
    <property type="term" value="P:animal organ development"/>
    <property type="evidence" value="ECO:0007669"/>
    <property type="project" value="UniProtKB-ARBA"/>
</dbReference>
<dbReference type="InterPro" id="IPR001610">
    <property type="entry name" value="PAC"/>
</dbReference>
<dbReference type="Pfam" id="PF23171">
    <property type="entry name" value="bHLH_HIF1A"/>
    <property type="match status" value="1"/>
</dbReference>
<dbReference type="PANTHER" id="PTHR23043:SF7">
    <property type="entry name" value="HYPOXIA-INDUCIBLE FACTOR 1-ALPHA"/>
    <property type="match status" value="1"/>
</dbReference>
<keyword evidence="3" id="KW-0677">Repeat</keyword>
<evidence type="ECO:0000256" key="3">
    <source>
        <dbReference type="ARBA" id="ARBA00022737"/>
    </source>
</evidence>
<evidence type="ECO:0000256" key="6">
    <source>
        <dbReference type="ARBA" id="ARBA00023125"/>
    </source>
</evidence>
<dbReference type="SUPFAM" id="SSF47459">
    <property type="entry name" value="HLH, helix-loop-helix DNA-binding domain"/>
    <property type="match status" value="1"/>
</dbReference>
<dbReference type="InterPro" id="IPR000014">
    <property type="entry name" value="PAS"/>
</dbReference>
<dbReference type="GO" id="GO:0071456">
    <property type="term" value="P:cellular response to hypoxia"/>
    <property type="evidence" value="ECO:0007669"/>
    <property type="project" value="TreeGrafter"/>
</dbReference>
<dbReference type="AlphaFoldDB" id="A0A556V408"/>
<evidence type="ECO:0000313" key="15">
    <source>
        <dbReference type="Proteomes" id="UP000319801"/>
    </source>
</evidence>
<reference evidence="14 15" key="1">
    <citation type="journal article" date="2019" name="Genome Biol. Evol.">
        <title>Whole-Genome Sequencing of the Giant Devil Catfish, Bagarius yarrelli.</title>
        <authorList>
            <person name="Jiang W."/>
            <person name="Lv Y."/>
            <person name="Cheng L."/>
            <person name="Yang K."/>
            <person name="Chao B."/>
            <person name="Wang X."/>
            <person name="Li Y."/>
            <person name="Pan X."/>
            <person name="You X."/>
            <person name="Zhang Y."/>
            <person name="Yang J."/>
            <person name="Li J."/>
            <person name="Zhang X."/>
            <person name="Liu S."/>
            <person name="Sun C."/>
            <person name="Yang J."/>
            <person name="Shi Q."/>
        </authorList>
    </citation>
    <scope>NUCLEOTIDE SEQUENCE [LARGE SCALE GENOMIC DNA]</scope>
    <source>
        <strain evidence="14">JWS20170419001</strain>
        <tissue evidence="14">Muscle</tissue>
    </source>
</reference>
<accession>A0A556V408</accession>
<keyword evidence="10" id="KW-0379">Hydroxylation</keyword>
<dbReference type="CDD" id="cd00130">
    <property type="entry name" value="PAS"/>
    <property type="match status" value="1"/>
</dbReference>
<dbReference type="Gene3D" id="3.30.450.20">
    <property type="entry name" value="PAS domain"/>
    <property type="match status" value="2"/>
</dbReference>
<dbReference type="GO" id="GO:0000977">
    <property type="term" value="F:RNA polymerase II transcription regulatory region sequence-specific DNA binding"/>
    <property type="evidence" value="ECO:0007669"/>
    <property type="project" value="TreeGrafter"/>
</dbReference>
<dbReference type="SUPFAM" id="SSF55785">
    <property type="entry name" value="PYP-like sensor domain (PAS domain)"/>
    <property type="match status" value="1"/>
</dbReference>